<sequence>MTERQDAPRFLYADDPDHPGWKRWELGQKGRFNDALGPLSVKVEGDIARVRMAVDTRHSNLADNLHGGALLAFVDVAMFAAARGFDVLHHGGAVTLDVAVQFMAAGSVAEPIEARVELLRETGRLLFLRGLIVQDHGNVANFSGTVRKVTGK</sequence>
<comment type="caution">
    <text evidence="2">The sequence shown here is derived from an EMBL/GenBank/DDBJ whole genome shotgun (WGS) entry which is preliminary data.</text>
</comment>
<evidence type="ECO:0000259" key="1">
    <source>
        <dbReference type="Pfam" id="PF03061"/>
    </source>
</evidence>
<protein>
    <submittedName>
        <fullName evidence="2">PaaI family thioesterase</fullName>
    </submittedName>
</protein>
<reference evidence="2 3" key="1">
    <citation type="submission" date="2021-07" db="EMBL/GenBank/DDBJ databases">
        <title>Stakelama flava sp. nov., a novel endophytic bacterium isolated from branch of Kandelia candel.</title>
        <authorList>
            <person name="Tuo L."/>
        </authorList>
    </citation>
    <scope>NUCLEOTIDE SEQUENCE [LARGE SCALE GENOMIC DNA]</scope>
    <source>
        <strain evidence="2 3">CBK3Z-3</strain>
    </source>
</reference>
<accession>A0ABS6XLT2</accession>
<dbReference type="RefSeq" id="WP_219238294.1">
    <property type="nucleotide sequence ID" value="NZ_JAHWZX010000008.1"/>
</dbReference>
<dbReference type="EMBL" id="JAHWZX010000008">
    <property type="protein sequence ID" value="MBW4331177.1"/>
    <property type="molecule type" value="Genomic_DNA"/>
</dbReference>
<evidence type="ECO:0000313" key="3">
    <source>
        <dbReference type="Proteomes" id="UP001197214"/>
    </source>
</evidence>
<dbReference type="Pfam" id="PF03061">
    <property type="entry name" value="4HBT"/>
    <property type="match status" value="1"/>
</dbReference>
<name>A0ABS6XLT2_9SPHN</name>
<organism evidence="2 3">
    <name type="scientific">Stakelama flava</name>
    <dbReference type="NCBI Taxonomy" id="2860338"/>
    <lineage>
        <taxon>Bacteria</taxon>
        <taxon>Pseudomonadati</taxon>
        <taxon>Pseudomonadota</taxon>
        <taxon>Alphaproteobacteria</taxon>
        <taxon>Sphingomonadales</taxon>
        <taxon>Sphingomonadaceae</taxon>
        <taxon>Stakelama</taxon>
    </lineage>
</organism>
<dbReference type="InterPro" id="IPR006683">
    <property type="entry name" value="Thioestr_dom"/>
</dbReference>
<proteinExistence type="predicted"/>
<dbReference type="CDD" id="cd03443">
    <property type="entry name" value="PaaI_thioesterase"/>
    <property type="match status" value="1"/>
</dbReference>
<gene>
    <name evidence="2" type="ORF">KY084_09870</name>
</gene>
<keyword evidence="3" id="KW-1185">Reference proteome</keyword>
<evidence type="ECO:0000313" key="2">
    <source>
        <dbReference type="EMBL" id="MBW4331177.1"/>
    </source>
</evidence>
<dbReference type="Proteomes" id="UP001197214">
    <property type="component" value="Unassembled WGS sequence"/>
</dbReference>
<feature type="domain" description="Thioesterase" evidence="1">
    <location>
        <begin position="64"/>
        <end position="139"/>
    </location>
</feature>